<comment type="caution">
    <text evidence="1">The sequence shown here is derived from an EMBL/GenBank/DDBJ whole genome shotgun (WGS) entry which is preliminary data.</text>
</comment>
<accession>A0A1F6GAA8</accession>
<dbReference type="AlphaFoldDB" id="A0A1F6GAA8"/>
<sequence>MERNKFNEILAALGRTIQELQAAKTGVILIKDGWQDHLWDRYEKTRRGFKAKTAKMPNQLFDRHKIGAVLAKVILEERPLLRNSSLPPTNKQRLANELLAYDAAIIVLWSYLVDEGENPLVNPRLRKLLVQGGILYPSCNHGSFRMNLVSAFAHCEILGNDQFSVFFLAKVLFLLEVTNLTAYKIKLFENGHPLPAA</sequence>
<protein>
    <submittedName>
        <fullName evidence="1">Uncharacterized protein</fullName>
    </submittedName>
</protein>
<proteinExistence type="predicted"/>
<reference evidence="1 2" key="1">
    <citation type="journal article" date="2016" name="Nat. Commun.">
        <title>Thousands of microbial genomes shed light on interconnected biogeochemical processes in an aquifer system.</title>
        <authorList>
            <person name="Anantharaman K."/>
            <person name="Brown C.T."/>
            <person name="Hug L.A."/>
            <person name="Sharon I."/>
            <person name="Castelle C.J."/>
            <person name="Probst A.J."/>
            <person name="Thomas B.C."/>
            <person name="Singh A."/>
            <person name="Wilkins M.J."/>
            <person name="Karaoz U."/>
            <person name="Brodie E.L."/>
            <person name="Williams K.H."/>
            <person name="Hubbard S.S."/>
            <person name="Banfield J.F."/>
        </authorList>
    </citation>
    <scope>NUCLEOTIDE SEQUENCE [LARGE SCALE GENOMIC DNA]</scope>
</reference>
<evidence type="ECO:0000313" key="1">
    <source>
        <dbReference type="EMBL" id="OGG95046.1"/>
    </source>
</evidence>
<dbReference type="EMBL" id="MFNE01000028">
    <property type="protein sequence ID" value="OGG95046.1"/>
    <property type="molecule type" value="Genomic_DNA"/>
</dbReference>
<gene>
    <name evidence="1" type="ORF">A2527_12500</name>
</gene>
<organism evidence="1 2">
    <name type="scientific">Candidatus Lambdaproteobacteria bacterium RIFOXYD2_FULL_50_16</name>
    <dbReference type="NCBI Taxonomy" id="1817772"/>
    <lineage>
        <taxon>Bacteria</taxon>
        <taxon>Pseudomonadati</taxon>
        <taxon>Pseudomonadota</taxon>
        <taxon>Candidatus Lambdaproteobacteria</taxon>
    </lineage>
</organism>
<name>A0A1F6GAA8_9PROT</name>
<evidence type="ECO:0000313" key="2">
    <source>
        <dbReference type="Proteomes" id="UP000178449"/>
    </source>
</evidence>
<dbReference type="Proteomes" id="UP000178449">
    <property type="component" value="Unassembled WGS sequence"/>
</dbReference>